<protein>
    <submittedName>
        <fullName evidence="3">Uncharacterized domain 1-containing protein</fullName>
    </submittedName>
</protein>
<dbReference type="InterPro" id="IPR029069">
    <property type="entry name" value="HotDog_dom_sf"/>
</dbReference>
<dbReference type="GO" id="GO:0061522">
    <property type="term" value="F:1,4-dihydroxy-2-naphthoyl-CoA thioesterase activity"/>
    <property type="evidence" value="ECO:0007669"/>
    <property type="project" value="TreeGrafter"/>
</dbReference>
<evidence type="ECO:0000256" key="1">
    <source>
        <dbReference type="ARBA" id="ARBA00022801"/>
    </source>
</evidence>
<dbReference type="AlphaFoldDB" id="A0A1M6HEQ3"/>
<sequence>MRKLNPAYVDYFSEYVNSCPFFQLMSIHLDGVRYGKSYLDLEIHPKHMQPFGIIHGGVCASLVEAGVFWAVHSQIPDDVGLTTVELKLNYMAAVSAGSLRVNGDCLKVGKTLCLGQAHVTDAKGRDVAHGTATLMLLPNKPVDLPDLPRKFID</sequence>
<dbReference type="CDD" id="cd03443">
    <property type="entry name" value="PaaI_thioesterase"/>
    <property type="match status" value="1"/>
</dbReference>
<organism evidence="3 4">
    <name type="scientific">Desulfatibacillum alkenivorans DSM 16219</name>
    <dbReference type="NCBI Taxonomy" id="1121393"/>
    <lineage>
        <taxon>Bacteria</taxon>
        <taxon>Pseudomonadati</taxon>
        <taxon>Thermodesulfobacteriota</taxon>
        <taxon>Desulfobacteria</taxon>
        <taxon>Desulfobacterales</taxon>
        <taxon>Desulfatibacillaceae</taxon>
        <taxon>Desulfatibacillum</taxon>
    </lineage>
</organism>
<keyword evidence="4" id="KW-1185">Reference proteome</keyword>
<keyword evidence="1" id="KW-0378">Hydrolase</keyword>
<gene>
    <name evidence="3" type="ORF">SAMN02745216_01204</name>
</gene>
<evidence type="ECO:0000313" key="4">
    <source>
        <dbReference type="Proteomes" id="UP000183994"/>
    </source>
</evidence>
<dbReference type="STRING" id="1121393.SAMN02745216_01204"/>
<reference evidence="4" key="1">
    <citation type="submission" date="2016-11" db="EMBL/GenBank/DDBJ databases">
        <authorList>
            <person name="Varghese N."/>
            <person name="Submissions S."/>
        </authorList>
    </citation>
    <scope>NUCLEOTIDE SEQUENCE [LARGE SCALE GENOMIC DNA]</scope>
    <source>
        <strain evidence="4">DSM 16219</strain>
    </source>
</reference>
<dbReference type="PANTHER" id="PTHR43240">
    <property type="entry name" value="1,4-DIHYDROXY-2-NAPHTHOYL-COA THIOESTERASE 1"/>
    <property type="match status" value="1"/>
</dbReference>
<evidence type="ECO:0000259" key="2">
    <source>
        <dbReference type="Pfam" id="PF03061"/>
    </source>
</evidence>
<accession>A0A1M6HEQ3</accession>
<dbReference type="InterPro" id="IPR006683">
    <property type="entry name" value="Thioestr_dom"/>
</dbReference>
<dbReference type="RefSeq" id="WP_073473965.1">
    <property type="nucleotide sequence ID" value="NZ_FQZU01000005.1"/>
</dbReference>
<dbReference type="EMBL" id="FQZU01000005">
    <property type="protein sequence ID" value="SHJ20599.1"/>
    <property type="molecule type" value="Genomic_DNA"/>
</dbReference>
<dbReference type="Proteomes" id="UP000183994">
    <property type="component" value="Unassembled WGS sequence"/>
</dbReference>
<proteinExistence type="predicted"/>
<name>A0A1M6HEQ3_9BACT</name>
<evidence type="ECO:0000313" key="3">
    <source>
        <dbReference type="EMBL" id="SHJ20599.1"/>
    </source>
</evidence>
<dbReference type="PANTHER" id="PTHR43240:SF1">
    <property type="entry name" value="BLR5584 PROTEIN"/>
    <property type="match status" value="1"/>
</dbReference>
<dbReference type="NCBIfam" id="TIGR00369">
    <property type="entry name" value="unchar_dom_1"/>
    <property type="match status" value="1"/>
</dbReference>
<feature type="domain" description="Thioesterase" evidence="2">
    <location>
        <begin position="51"/>
        <end position="127"/>
    </location>
</feature>
<dbReference type="GO" id="GO:0005829">
    <property type="term" value="C:cytosol"/>
    <property type="evidence" value="ECO:0007669"/>
    <property type="project" value="TreeGrafter"/>
</dbReference>
<dbReference type="OrthoDB" id="9813282at2"/>
<dbReference type="Pfam" id="PF03061">
    <property type="entry name" value="4HBT"/>
    <property type="match status" value="1"/>
</dbReference>
<dbReference type="InterPro" id="IPR003736">
    <property type="entry name" value="PAAI_dom"/>
</dbReference>
<dbReference type="SUPFAM" id="SSF54637">
    <property type="entry name" value="Thioesterase/thiol ester dehydrase-isomerase"/>
    <property type="match status" value="1"/>
</dbReference>
<dbReference type="Gene3D" id="3.10.129.10">
    <property type="entry name" value="Hotdog Thioesterase"/>
    <property type="match status" value="1"/>
</dbReference>